<dbReference type="PANTHER" id="PTHR34977:SF1">
    <property type="entry name" value="UPF0337 PROTEIN YJBJ"/>
    <property type="match status" value="1"/>
</dbReference>
<comment type="caution">
    <text evidence="4">The sequence shown here is derived from an EMBL/GenBank/DDBJ whole genome shotgun (WGS) entry which is preliminary data.</text>
</comment>
<dbReference type="Pfam" id="PF05532">
    <property type="entry name" value="CsbD"/>
    <property type="match status" value="1"/>
</dbReference>
<dbReference type="InterPro" id="IPR036629">
    <property type="entry name" value="YjbJ_sf"/>
</dbReference>
<dbReference type="InterPro" id="IPR008462">
    <property type="entry name" value="CsbD"/>
</dbReference>
<feature type="domain" description="CsbD-like" evidence="3">
    <location>
        <begin position="6"/>
        <end position="56"/>
    </location>
</feature>
<dbReference type="SUPFAM" id="SSF69047">
    <property type="entry name" value="Hypothetical protein YjbJ"/>
    <property type="match status" value="1"/>
</dbReference>
<evidence type="ECO:0000256" key="2">
    <source>
        <dbReference type="SAM" id="MobiDB-lite"/>
    </source>
</evidence>
<dbReference type="InterPro" id="IPR050423">
    <property type="entry name" value="UPF0337_stress_rsp"/>
</dbReference>
<evidence type="ECO:0000313" key="4">
    <source>
        <dbReference type="EMBL" id="MDQ0269736.1"/>
    </source>
</evidence>
<accession>A0ABU0AG82</accession>
<dbReference type="Gene3D" id="1.10.1470.10">
    <property type="entry name" value="YjbJ"/>
    <property type="match status" value="1"/>
</dbReference>
<feature type="region of interest" description="Disordered" evidence="2">
    <location>
        <begin position="1"/>
        <end position="61"/>
    </location>
</feature>
<dbReference type="RefSeq" id="WP_307473548.1">
    <property type="nucleotide sequence ID" value="NZ_JAUSUB010000005.1"/>
</dbReference>
<gene>
    <name evidence="4" type="ORF">J2S17_001608</name>
</gene>
<keyword evidence="5" id="KW-1185">Reference proteome</keyword>
<evidence type="ECO:0000259" key="3">
    <source>
        <dbReference type="Pfam" id="PF05532"/>
    </source>
</evidence>
<protein>
    <submittedName>
        <fullName evidence="4">Uncharacterized protein YjbJ (UPF0337 family)</fullName>
    </submittedName>
</protein>
<dbReference type="EMBL" id="JAUSUB010000005">
    <property type="protein sequence ID" value="MDQ0269736.1"/>
    <property type="molecule type" value="Genomic_DNA"/>
</dbReference>
<proteinExistence type="inferred from homology"/>
<feature type="compositionally biased region" description="Basic and acidic residues" evidence="2">
    <location>
        <begin position="1"/>
        <end position="54"/>
    </location>
</feature>
<evidence type="ECO:0000313" key="5">
    <source>
        <dbReference type="Proteomes" id="UP001238088"/>
    </source>
</evidence>
<sequence length="61" mass="6767">MNKTQHEGNKDQLKGNVKEKYGKLTGNESKEAEGKMDKLKGNAKEKLGDAKEAVSKTFNNK</sequence>
<comment type="similarity">
    <text evidence="1">Belongs to the UPF0337 (CsbD) family.</text>
</comment>
<reference evidence="4 5" key="1">
    <citation type="submission" date="2023-07" db="EMBL/GenBank/DDBJ databases">
        <title>Genomic Encyclopedia of Type Strains, Phase IV (KMG-IV): sequencing the most valuable type-strain genomes for metagenomic binning, comparative biology and taxonomic classification.</title>
        <authorList>
            <person name="Goeker M."/>
        </authorList>
    </citation>
    <scope>NUCLEOTIDE SEQUENCE [LARGE SCALE GENOMIC DNA]</scope>
    <source>
        <strain evidence="4 5">DSM 23494</strain>
    </source>
</reference>
<evidence type="ECO:0000256" key="1">
    <source>
        <dbReference type="ARBA" id="ARBA00009129"/>
    </source>
</evidence>
<dbReference type="Proteomes" id="UP001238088">
    <property type="component" value="Unassembled WGS sequence"/>
</dbReference>
<name>A0ABU0AG82_9BACI</name>
<organism evidence="4 5">
    <name type="scientific">Cytobacillus purgationiresistens</name>
    <dbReference type="NCBI Taxonomy" id="863449"/>
    <lineage>
        <taxon>Bacteria</taxon>
        <taxon>Bacillati</taxon>
        <taxon>Bacillota</taxon>
        <taxon>Bacilli</taxon>
        <taxon>Bacillales</taxon>
        <taxon>Bacillaceae</taxon>
        <taxon>Cytobacillus</taxon>
    </lineage>
</organism>
<dbReference type="PANTHER" id="PTHR34977">
    <property type="entry name" value="UPF0337 PROTEIN YJBJ"/>
    <property type="match status" value="1"/>
</dbReference>